<reference evidence="2 3" key="1">
    <citation type="submission" date="2021-03" db="EMBL/GenBank/DDBJ databases">
        <title>Enterococcal diversity collection.</title>
        <authorList>
            <person name="Gilmore M.S."/>
            <person name="Schwartzman J."/>
            <person name="Van Tyne D."/>
            <person name="Martin M."/>
            <person name="Earl A.M."/>
            <person name="Manson A.L."/>
            <person name="Straub T."/>
            <person name="Salamzade R."/>
            <person name="Saavedra J."/>
            <person name="Lebreton F."/>
            <person name="Prichula J."/>
            <person name="Schaufler K."/>
            <person name="Gaca A."/>
            <person name="Sgardioli B."/>
            <person name="Wagenaar J."/>
            <person name="Strong T."/>
        </authorList>
    </citation>
    <scope>NUCLEOTIDE SEQUENCE [LARGE SCALE GENOMIC DNA]</scope>
    <source>
        <strain evidence="2 3">MJM12</strain>
    </source>
</reference>
<dbReference type="RefSeq" id="WP_206903203.1">
    <property type="nucleotide sequence ID" value="NZ_JAFLVT010000008.1"/>
</dbReference>
<accession>A0ABS3H6C1</accession>
<gene>
    <name evidence="2" type="ORF">JZO76_05565</name>
</gene>
<organism evidence="2 3">
    <name type="scientific">Candidatus Enterococcus myersii</name>
    <dbReference type="NCBI Taxonomy" id="2815322"/>
    <lineage>
        <taxon>Bacteria</taxon>
        <taxon>Bacillati</taxon>
        <taxon>Bacillota</taxon>
        <taxon>Bacilli</taxon>
        <taxon>Lactobacillales</taxon>
        <taxon>Enterococcaceae</taxon>
        <taxon>Enterococcus</taxon>
    </lineage>
</organism>
<name>A0ABS3H6C1_9ENTE</name>
<feature type="chain" id="PRO_5045836365" evidence="1">
    <location>
        <begin position="26"/>
        <end position="195"/>
    </location>
</feature>
<dbReference type="EMBL" id="JAFLVT010000008">
    <property type="protein sequence ID" value="MBO0449000.1"/>
    <property type="molecule type" value="Genomic_DNA"/>
</dbReference>
<dbReference type="Proteomes" id="UP000664256">
    <property type="component" value="Unassembled WGS sequence"/>
</dbReference>
<feature type="signal peptide" evidence="1">
    <location>
        <begin position="1"/>
        <end position="25"/>
    </location>
</feature>
<keyword evidence="1" id="KW-0732">Signal</keyword>
<evidence type="ECO:0000313" key="3">
    <source>
        <dbReference type="Proteomes" id="UP000664256"/>
    </source>
</evidence>
<protein>
    <submittedName>
        <fullName evidence="2">Uncharacterized protein</fullName>
    </submittedName>
</protein>
<keyword evidence="3" id="KW-1185">Reference proteome</keyword>
<sequence length="195" mass="21539">MRKMTRSVFLAVGASIFLFSEHALANTVIYDPLDPHNAITPIANEEQKIETNNTHKTDGKLALEKEADRSPIVVSPKSDKKIIEAKKVMQDVVPKDAYLLEKQQTKSKKTAVFPNEPYYLSPLQGRRKNQVLMLNDEFFAPMEIAALLPEGNATGGDDADEWTEIAQSAYVLSGLVLYGQGNGKLEARVSDDFAG</sequence>
<proteinExistence type="predicted"/>
<evidence type="ECO:0000256" key="1">
    <source>
        <dbReference type="SAM" id="SignalP"/>
    </source>
</evidence>
<comment type="caution">
    <text evidence="2">The sequence shown here is derived from an EMBL/GenBank/DDBJ whole genome shotgun (WGS) entry which is preliminary data.</text>
</comment>
<evidence type="ECO:0000313" key="2">
    <source>
        <dbReference type="EMBL" id="MBO0449000.1"/>
    </source>
</evidence>